<dbReference type="SMART" id="SM00248">
    <property type="entry name" value="ANK"/>
    <property type="match status" value="5"/>
</dbReference>
<dbReference type="PROSITE" id="PS50088">
    <property type="entry name" value="ANK_REPEAT"/>
    <property type="match status" value="1"/>
</dbReference>
<dbReference type="EMBL" id="KN716201">
    <property type="protein sequence ID" value="KJH50625.1"/>
    <property type="molecule type" value="Genomic_DNA"/>
</dbReference>
<feature type="repeat" description="ANK" evidence="1">
    <location>
        <begin position="150"/>
        <end position="182"/>
    </location>
</feature>
<dbReference type="Proteomes" id="UP000053766">
    <property type="component" value="Unassembled WGS sequence"/>
</dbReference>
<organism evidence="2 3">
    <name type="scientific">Dictyocaulus viviparus</name>
    <name type="common">Bovine lungworm</name>
    <dbReference type="NCBI Taxonomy" id="29172"/>
    <lineage>
        <taxon>Eukaryota</taxon>
        <taxon>Metazoa</taxon>
        <taxon>Ecdysozoa</taxon>
        <taxon>Nematoda</taxon>
        <taxon>Chromadorea</taxon>
        <taxon>Rhabditida</taxon>
        <taxon>Rhabditina</taxon>
        <taxon>Rhabditomorpha</taxon>
        <taxon>Strongyloidea</taxon>
        <taxon>Metastrongylidae</taxon>
        <taxon>Dictyocaulus</taxon>
    </lineage>
</organism>
<dbReference type="InterPro" id="IPR036770">
    <property type="entry name" value="Ankyrin_rpt-contain_sf"/>
</dbReference>
<dbReference type="Gene3D" id="1.25.40.20">
    <property type="entry name" value="Ankyrin repeat-containing domain"/>
    <property type="match status" value="1"/>
</dbReference>
<name>A0A0D8Y1R3_DICVI</name>
<evidence type="ECO:0000313" key="3">
    <source>
        <dbReference type="Proteomes" id="UP000053766"/>
    </source>
</evidence>
<reference evidence="3" key="2">
    <citation type="journal article" date="2016" name="Sci. Rep.">
        <title>Dictyocaulus viviparus genome, variome and transcriptome elucidate lungworm biology and support future intervention.</title>
        <authorList>
            <person name="McNulty S.N."/>
            <person name="Strube C."/>
            <person name="Rosa B.A."/>
            <person name="Martin J.C."/>
            <person name="Tyagi R."/>
            <person name="Choi Y.J."/>
            <person name="Wang Q."/>
            <person name="Hallsworth Pepin K."/>
            <person name="Zhang X."/>
            <person name="Ozersky P."/>
            <person name="Wilson R.K."/>
            <person name="Sternberg P.W."/>
            <person name="Gasser R.B."/>
            <person name="Mitreva M."/>
        </authorList>
    </citation>
    <scope>NUCLEOTIDE SEQUENCE [LARGE SCALE GENOMIC DNA]</scope>
    <source>
        <strain evidence="3">HannoverDv2000</strain>
    </source>
</reference>
<dbReference type="Pfam" id="PF12796">
    <property type="entry name" value="Ank_2"/>
    <property type="match status" value="1"/>
</dbReference>
<keyword evidence="1" id="KW-0040">ANK repeat</keyword>
<evidence type="ECO:0000256" key="1">
    <source>
        <dbReference type="PROSITE-ProRule" id="PRU00023"/>
    </source>
</evidence>
<proteinExistence type="predicted"/>
<dbReference type="PANTHER" id="PTHR24121:SF23">
    <property type="entry name" value="NO MECHANORECEPTOR POTENTIAL C, ISOFORM H"/>
    <property type="match status" value="1"/>
</dbReference>
<dbReference type="InterPro" id="IPR002110">
    <property type="entry name" value="Ankyrin_rpt"/>
</dbReference>
<evidence type="ECO:0000313" key="2">
    <source>
        <dbReference type="EMBL" id="KJH50625.1"/>
    </source>
</evidence>
<gene>
    <name evidence="2" type="ORF">DICVIV_03217</name>
</gene>
<dbReference type="OrthoDB" id="5406014at2759"/>
<dbReference type="STRING" id="29172.A0A0D8Y1R3"/>
<sequence>MLCIERKAFDLVYELKLTANEWKHEDANGDNLWHYAARTQDHRAVKLFEFLQAQNVPSKGNMQGSSPLHEAVQTCDCSMNSVVEPIEWLAANVSEIPYDVYGRTPLHYAFASRDEFAQQLLTKKVRDPIAVVSILTRNMNKQQLNAADCDGNTALHLCAFKNSNICAVTLINKGANVFTKNKEGNSPLALAVLHGSQSVALTLIQGNSSITEQVFFSQPSEMEDNVWKWNGIQKHQKTTVSTIPAQIIARGGEWEALVYVLLEALGTV</sequence>
<dbReference type="PANTHER" id="PTHR24121">
    <property type="entry name" value="NO MECHANORECEPTOR POTENTIAL C, ISOFORM D-RELATED"/>
    <property type="match status" value="1"/>
</dbReference>
<dbReference type="AlphaFoldDB" id="A0A0D8Y1R3"/>
<reference evidence="2 3" key="1">
    <citation type="submission" date="2013-11" db="EMBL/GenBank/DDBJ databases">
        <title>Draft genome of the bovine lungworm Dictyocaulus viviparus.</title>
        <authorList>
            <person name="Mitreva M."/>
        </authorList>
    </citation>
    <scope>NUCLEOTIDE SEQUENCE [LARGE SCALE GENOMIC DNA]</scope>
    <source>
        <strain evidence="2 3">HannoverDv2000</strain>
    </source>
</reference>
<keyword evidence="3" id="KW-1185">Reference proteome</keyword>
<accession>A0A0D8Y1R3</accession>
<dbReference type="SUPFAM" id="SSF48403">
    <property type="entry name" value="Ankyrin repeat"/>
    <property type="match status" value="1"/>
</dbReference>
<protein>
    <submittedName>
        <fullName evidence="2">Ankyrin repeat protein</fullName>
    </submittedName>
</protein>